<dbReference type="Proteomes" id="UP000887226">
    <property type="component" value="Unassembled WGS sequence"/>
</dbReference>
<evidence type="ECO:0000256" key="1">
    <source>
        <dbReference type="SAM" id="Phobius"/>
    </source>
</evidence>
<proteinExistence type="predicted"/>
<accession>A0A9P8CB03</accession>
<reference evidence="2" key="1">
    <citation type="journal article" date="2021" name="IMA Fungus">
        <title>Genomic characterization of three marine fungi, including Emericellopsis atlantica sp. nov. with signatures of a generalist lifestyle and marine biomass degradation.</title>
        <authorList>
            <person name="Hagestad O.C."/>
            <person name="Hou L."/>
            <person name="Andersen J.H."/>
            <person name="Hansen E.H."/>
            <person name="Altermark B."/>
            <person name="Li C."/>
            <person name="Kuhnert E."/>
            <person name="Cox R.J."/>
            <person name="Crous P.W."/>
            <person name="Spatafora J.W."/>
            <person name="Lail K."/>
            <person name="Amirebrahimi M."/>
            <person name="Lipzen A."/>
            <person name="Pangilinan J."/>
            <person name="Andreopoulos W."/>
            <person name="Hayes R.D."/>
            <person name="Ng V."/>
            <person name="Grigoriev I.V."/>
            <person name="Jackson S.A."/>
            <person name="Sutton T.D.S."/>
            <person name="Dobson A.D.W."/>
            <person name="Rama T."/>
        </authorList>
    </citation>
    <scope>NUCLEOTIDE SEQUENCE</scope>
    <source>
        <strain evidence="2">TRa3180A</strain>
    </source>
</reference>
<gene>
    <name evidence="2" type="ORF">BJ878DRAFT_526270</name>
</gene>
<dbReference type="AlphaFoldDB" id="A0A9P8CB03"/>
<dbReference type="EMBL" id="MU254457">
    <property type="protein sequence ID" value="KAG9240404.1"/>
    <property type="molecule type" value="Genomic_DNA"/>
</dbReference>
<feature type="non-terminal residue" evidence="2">
    <location>
        <position position="58"/>
    </location>
</feature>
<keyword evidence="1" id="KW-0812">Transmembrane</keyword>
<feature type="transmembrane region" description="Helical" evidence="1">
    <location>
        <begin position="31"/>
        <end position="49"/>
    </location>
</feature>
<keyword evidence="1" id="KW-0472">Membrane</keyword>
<keyword evidence="3" id="KW-1185">Reference proteome</keyword>
<evidence type="ECO:0000313" key="3">
    <source>
        <dbReference type="Proteomes" id="UP000887226"/>
    </source>
</evidence>
<organism evidence="2 3">
    <name type="scientific">Calycina marina</name>
    <dbReference type="NCBI Taxonomy" id="1763456"/>
    <lineage>
        <taxon>Eukaryota</taxon>
        <taxon>Fungi</taxon>
        <taxon>Dikarya</taxon>
        <taxon>Ascomycota</taxon>
        <taxon>Pezizomycotina</taxon>
        <taxon>Leotiomycetes</taxon>
        <taxon>Helotiales</taxon>
        <taxon>Pezizellaceae</taxon>
        <taxon>Calycina</taxon>
    </lineage>
</organism>
<protein>
    <submittedName>
        <fullName evidence="2">Uncharacterized protein</fullName>
    </submittedName>
</protein>
<keyword evidence="1" id="KW-1133">Transmembrane helix</keyword>
<comment type="caution">
    <text evidence="2">The sequence shown here is derived from an EMBL/GenBank/DDBJ whole genome shotgun (WGS) entry which is preliminary data.</text>
</comment>
<name>A0A9P8CB03_9HELO</name>
<sequence length="58" mass="6541">MAICWCVTVFYWILISMECTASAVVLWSLWMVVMACMTALTSGVFWNLAMRTLVAAIM</sequence>
<evidence type="ECO:0000313" key="2">
    <source>
        <dbReference type="EMBL" id="KAG9240404.1"/>
    </source>
</evidence>